<dbReference type="EC" id="2.7.11.1" evidence="1"/>
<organism evidence="1 2">
    <name type="scientific">Dioscorea alata</name>
    <name type="common">Purple yam</name>
    <dbReference type="NCBI Taxonomy" id="55571"/>
    <lineage>
        <taxon>Eukaryota</taxon>
        <taxon>Viridiplantae</taxon>
        <taxon>Streptophyta</taxon>
        <taxon>Embryophyta</taxon>
        <taxon>Tracheophyta</taxon>
        <taxon>Spermatophyta</taxon>
        <taxon>Magnoliopsida</taxon>
        <taxon>Liliopsida</taxon>
        <taxon>Dioscoreales</taxon>
        <taxon>Dioscoreaceae</taxon>
        <taxon>Dioscorea</taxon>
    </lineage>
</organism>
<accession>A0ACB7V6R1</accession>
<sequence>MGCFPSSPKQLKNPNSGDNGHHDASGTNVNHPHHQPLQPFREYAFAELREATHGFASRYMISKGGGELPTLTFRGRLDGGQQIVVKRISKYAWPDEEKFREAAIKAGRIRHRRLARLIGYCCQGDARILVAEFMPNDSLAKRLFNGTKNKTMEWSMRLRVACYIAEVLEYCINERQALYFDLNLNKVLFDKVDNPCLSSFGLVKNHRNGKYYSTNIAYTPPECIMGVFNWKSMIFSFGILLRDLLSGNKVSESQAIDVILGKEFPIVLDSRLNGEYSSEEATALVEIAEECMQYKPIFRFNINEVIAALAQVQNNPAGPSNGMPLTEWQDKIHSALVNSDAR</sequence>
<dbReference type="EC" id="2.7.10.2" evidence="1"/>
<proteinExistence type="predicted"/>
<dbReference type="Proteomes" id="UP000827976">
    <property type="component" value="Chromosome 11"/>
</dbReference>
<protein>
    <submittedName>
        <fullName evidence="1">Non-specific serine/threonine protein kinase protein</fullName>
        <ecNumber evidence="1">2.7.10.2</ecNumber>
        <ecNumber evidence="1">2.7.11.1</ecNumber>
    </submittedName>
</protein>
<keyword evidence="1" id="KW-0723">Serine/threonine-protein kinase</keyword>
<evidence type="ECO:0000313" key="1">
    <source>
        <dbReference type="EMBL" id="KAH7669128.1"/>
    </source>
</evidence>
<reference evidence="2" key="1">
    <citation type="journal article" date="2022" name="Nat. Commun.">
        <title>Chromosome evolution and the genetic basis of agronomically important traits in greater yam.</title>
        <authorList>
            <person name="Bredeson J.V."/>
            <person name="Lyons J.B."/>
            <person name="Oniyinde I.O."/>
            <person name="Okereke N.R."/>
            <person name="Kolade O."/>
            <person name="Nnabue I."/>
            <person name="Nwadili C.O."/>
            <person name="Hribova E."/>
            <person name="Parker M."/>
            <person name="Nwogha J."/>
            <person name="Shu S."/>
            <person name="Carlson J."/>
            <person name="Kariba R."/>
            <person name="Muthemba S."/>
            <person name="Knop K."/>
            <person name="Barton G.J."/>
            <person name="Sherwood A.V."/>
            <person name="Lopez-Montes A."/>
            <person name="Asiedu R."/>
            <person name="Jamnadass R."/>
            <person name="Muchugi A."/>
            <person name="Goodstein D."/>
            <person name="Egesi C.N."/>
            <person name="Featherston J."/>
            <person name="Asfaw A."/>
            <person name="Simpson G.G."/>
            <person name="Dolezel J."/>
            <person name="Hendre P.S."/>
            <person name="Van Deynze A."/>
            <person name="Kumar P.L."/>
            <person name="Obidiegwu J.E."/>
            <person name="Bhattacharjee R."/>
            <person name="Rokhsar D.S."/>
        </authorList>
    </citation>
    <scope>NUCLEOTIDE SEQUENCE [LARGE SCALE GENOMIC DNA]</scope>
    <source>
        <strain evidence="2">cv. TDa95/00328</strain>
    </source>
</reference>
<evidence type="ECO:0000313" key="2">
    <source>
        <dbReference type="Proteomes" id="UP000827976"/>
    </source>
</evidence>
<dbReference type="EMBL" id="CM037021">
    <property type="protein sequence ID" value="KAH7669128.1"/>
    <property type="molecule type" value="Genomic_DNA"/>
</dbReference>
<keyword evidence="1" id="KW-0808">Transferase</keyword>
<keyword evidence="1" id="KW-0418">Kinase</keyword>
<comment type="caution">
    <text evidence="1">The sequence shown here is derived from an EMBL/GenBank/DDBJ whole genome shotgun (WGS) entry which is preliminary data.</text>
</comment>
<keyword evidence="2" id="KW-1185">Reference proteome</keyword>
<gene>
    <name evidence="1" type="ORF">IHE45_11G057000</name>
</gene>
<name>A0ACB7V6R1_DIOAL</name>